<proteinExistence type="predicted"/>
<comment type="caution">
    <text evidence="3">The sequence shown here is derived from an EMBL/GenBank/DDBJ whole genome shotgun (WGS) entry which is preliminary data.</text>
</comment>
<keyword evidence="1" id="KW-1015">Disulfide bond</keyword>
<reference evidence="3 4" key="1">
    <citation type="submission" date="2018-04" db="EMBL/GenBank/DDBJ databases">
        <authorList>
            <person name="Zhang X."/>
            <person name="Yuan J."/>
            <person name="Li F."/>
            <person name="Xiang J."/>
        </authorList>
    </citation>
    <scope>NUCLEOTIDE SEQUENCE [LARGE SCALE GENOMIC DNA]</scope>
    <source>
        <tissue evidence="3">Muscle</tissue>
    </source>
</reference>
<gene>
    <name evidence="3" type="ORF">C7M84_002023</name>
</gene>
<dbReference type="PANTHER" id="PTHR24252">
    <property type="entry name" value="ACROSIN-RELATED"/>
    <property type="match status" value="1"/>
</dbReference>
<dbReference type="GO" id="GO:0006508">
    <property type="term" value="P:proteolysis"/>
    <property type="evidence" value="ECO:0007669"/>
    <property type="project" value="InterPro"/>
</dbReference>
<organism evidence="3 4">
    <name type="scientific">Penaeus vannamei</name>
    <name type="common">Whiteleg shrimp</name>
    <name type="synonym">Litopenaeus vannamei</name>
    <dbReference type="NCBI Taxonomy" id="6689"/>
    <lineage>
        <taxon>Eukaryota</taxon>
        <taxon>Metazoa</taxon>
        <taxon>Ecdysozoa</taxon>
        <taxon>Arthropoda</taxon>
        <taxon>Crustacea</taxon>
        <taxon>Multicrustacea</taxon>
        <taxon>Malacostraca</taxon>
        <taxon>Eumalacostraca</taxon>
        <taxon>Eucarida</taxon>
        <taxon>Decapoda</taxon>
        <taxon>Dendrobranchiata</taxon>
        <taxon>Penaeoidea</taxon>
        <taxon>Penaeidae</taxon>
        <taxon>Penaeus</taxon>
    </lineage>
</organism>
<dbReference type="PROSITE" id="PS00134">
    <property type="entry name" value="TRYPSIN_HIS"/>
    <property type="match status" value="1"/>
</dbReference>
<accession>A0A3R7PQA3</accession>
<name>A0A3R7PQA3_PENVA</name>
<reference evidence="3 4" key="2">
    <citation type="submission" date="2019-01" db="EMBL/GenBank/DDBJ databases">
        <title>The decoding of complex shrimp genome reveals the adaptation for benthos swimmer, frequently molting mechanism and breeding impact on genome.</title>
        <authorList>
            <person name="Sun Y."/>
            <person name="Gao Y."/>
            <person name="Yu Y."/>
        </authorList>
    </citation>
    <scope>NUCLEOTIDE SEQUENCE [LARGE SCALE GENOMIC DNA]</scope>
    <source>
        <tissue evidence="3">Muscle</tissue>
    </source>
</reference>
<dbReference type="GO" id="GO:0004252">
    <property type="term" value="F:serine-type endopeptidase activity"/>
    <property type="evidence" value="ECO:0007669"/>
    <property type="project" value="InterPro"/>
</dbReference>
<dbReference type="Pfam" id="PF00089">
    <property type="entry name" value="Trypsin"/>
    <property type="match status" value="1"/>
</dbReference>
<dbReference type="InterPro" id="IPR001314">
    <property type="entry name" value="Peptidase_S1A"/>
</dbReference>
<dbReference type="InterPro" id="IPR009003">
    <property type="entry name" value="Peptidase_S1_PA"/>
</dbReference>
<dbReference type="InterPro" id="IPR018114">
    <property type="entry name" value="TRYPSIN_HIS"/>
</dbReference>
<dbReference type="InterPro" id="IPR043504">
    <property type="entry name" value="Peptidase_S1_PA_chymotrypsin"/>
</dbReference>
<evidence type="ECO:0000256" key="1">
    <source>
        <dbReference type="ARBA" id="ARBA00023157"/>
    </source>
</evidence>
<keyword evidence="4" id="KW-1185">Reference proteome</keyword>
<protein>
    <recommendedName>
        <fullName evidence="2">Peptidase S1 domain-containing protein</fullName>
    </recommendedName>
</protein>
<dbReference type="AlphaFoldDB" id="A0A3R7PQA3"/>
<evidence type="ECO:0000259" key="2">
    <source>
        <dbReference type="PROSITE" id="PS50240"/>
    </source>
</evidence>
<evidence type="ECO:0000313" key="3">
    <source>
        <dbReference type="EMBL" id="ROT79260.1"/>
    </source>
</evidence>
<dbReference type="EMBL" id="QCYY01001264">
    <property type="protein sequence ID" value="ROT79260.1"/>
    <property type="molecule type" value="Genomic_DNA"/>
</dbReference>
<dbReference type="PROSITE" id="PS50240">
    <property type="entry name" value="TRYPSIN_DOM"/>
    <property type="match status" value="1"/>
</dbReference>
<dbReference type="Gene3D" id="2.40.10.10">
    <property type="entry name" value="Trypsin-like serine proteases"/>
    <property type="match status" value="3"/>
</dbReference>
<evidence type="ECO:0000313" key="4">
    <source>
        <dbReference type="Proteomes" id="UP000283509"/>
    </source>
</evidence>
<dbReference type="SUPFAM" id="SSF50494">
    <property type="entry name" value="Trypsin-like serine proteases"/>
    <property type="match status" value="1"/>
</dbReference>
<dbReference type="Proteomes" id="UP000283509">
    <property type="component" value="Unassembled WGS sequence"/>
</dbReference>
<dbReference type="PRINTS" id="PR00722">
    <property type="entry name" value="CHYMOTRYPSIN"/>
</dbReference>
<sequence>MPCGSFETVCGKPLVSAARIVGGNRASFAEWPWQASIRVWRARTYMHVCGGALLTSNWVVTAAHCTYRQKANQVSVVLGEYDLETVDEPYAQKANQVSVVLGEYDLETVDEPYAFVNSRVETVIQHPFFNSVNFEYDIALLR</sequence>
<dbReference type="InterPro" id="IPR001254">
    <property type="entry name" value="Trypsin_dom"/>
</dbReference>
<feature type="domain" description="Peptidase S1" evidence="2">
    <location>
        <begin position="20"/>
        <end position="142"/>
    </location>
</feature>
<dbReference type="PANTHER" id="PTHR24252:SF7">
    <property type="entry name" value="HYALIN"/>
    <property type="match status" value="1"/>
</dbReference>